<dbReference type="AlphaFoldDB" id="A0AA40JQE8"/>
<gene>
    <name evidence="1" type="ORF">QU38_01155</name>
</gene>
<dbReference type="EMBL" id="JXIG01000253">
    <property type="protein sequence ID" value="KIU01529.1"/>
    <property type="molecule type" value="Genomic_DNA"/>
</dbReference>
<comment type="caution">
    <text evidence="1">The sequence shown here is derived from an EMBL/GenBank/DDBJ whole genome shotgun (WGS) entry which is preliminary data.</text>
</comment>
<sequence length="139" mass="15195">GRLGLAFSELEGRVLEFEDRLAERLAFFRIGGGQLHRALHRRHRADGDDQPLLRQLLHELDEALALLGAEQVLRRHDRVLEEQLRGVAGLQADLVEVAAAAEAVVAGGLQHQQRQALGAGAASARHDDHEIRGLAIGDE</sequence>
<dbReference type="Proteomes" id="UP000032274">
    <property type="component" value="Unassembled WGS sequence"/>
</dbReference>
<proteinExistence type="predicted"/>
<organism evidence="1 2">
    <name type="scientific">Staphylococcus aureus</name>
    <dbReference type="NCBI Taxonomy" id="1280"/>
    <lineage>
        <taxon>Bacteria</taxon>
        <taxon>Bacillati</taxon>
        <taxon>Bacillota</taxon>
        <taxon>Bacilli</taxon>
        <taxon>Bacillales</taxon>
        <taxon>Staphylococcaceae</taxon>
        <taxon>Staphylococcus</taxon>
    </lineage>
</organism>
<feature type="non-terminal residue" evidence="1">
    <location>
        <position position="139"/>
    </location>
</feature>
<evidence type="ECO:0000313" key="2">
    <source>
        <dbReference type="Proteomes" id="UP000032274"/>
    </source>
</evidence>
<reference evidence="1 2" key="1">
    <citation type="submission" date="2015-01" db="EMBL/GenBank/DDBJ databases">
        <title>Characterization of Swiss Staphylococcus aureus strains involved in food poisoning.</title>
        <authorList>
            <person name="Crovadore J."/>
            <person name="Chablais R."/>
            <person name="Tonacini J."/>
            <person name="Schnyder B."/>
            <person name="Lefort F."/>
        </authorList>
    </citation>
    <scope>NUCLEOTIDE SEQUENCE [LARGE SCALE GENOMIC DNA]</scope>
    <source>
        <strain evidence="1 2">SA-120</strain>
    </source>
</reference>
<accession>A0AA40JQE8</accession>
<evidence type="ECO:0000313" key="1">
    <source>
        <dbReference type="EMBL" id="KIU01529.1"/>
    </source>
</evidence>
<protein>
    <submittedName>
        <fullName evidence="1">Uncharacterized protein</fullName>
    </submittedName>
</protein>
<feature type="non-terminal residue" evidence="1">
    <location>
        <position position="1"/>
    </location>
</feature>
<name>A0AA40JQE8_STAAU</name>